<organism evidence="1 2">
    <name type="scientific">Saccharopolyspora cebuensis</name>
    <dbReference type="NCBI Taxonomy" id="418759"/>
    <lineage>
        <taxon>Bacteria</taxon>
        <taxon>Bacillati</taxon>
        <taxon>Actinomycetota</taxon>
        <taxon>Actinomycetes</taxon>
        <taxon>Pseudonocardiales</taxon>
        <taxon>Pseudonocardiaceae</taxon>
        <taxon>Saccharopolyspora</taxon>
    </lineage>
</organism>
<keyword evidence="2" id="KW-1185">Reference proteome</keyword>
<sequence>MAGWQVLAAVALAAVVVAVLSGVGIETGGVEITGDPAVAVTEPPTR</sequence>
<comment type="caution">
    <text evidence="1">The sequence shown here is derived from an EMBL/GenBank/DDBJ whole genome shotgun (WGS) entry which is preliminary data.</text>
</comment>
<dbReference type="Proteomes" id="UP001564626">
    <property type="component" value="Unassembled WGS sequence"/>
</dbReference>
<dbReference type="RefSeq" id="WP_345359966.1">
    <property type="nucleotide sequence ID" value="NZ_BAABII010000004.1"/>
</dbReference>
<protein>
    <submittedName>
        <fullName evidence="1">Uncharacterized protein</fullName>
    </submittedName>
</protein>
<dbReference type="EMBL" id="JBGEHV010000031">
    <property type="protein sequence ID" value="MEY8041087.1"/>
    <property type="molecule type" value="Genomic_DNA"/>
</dbReference>
<proteinExistence type="predicted"/>
<reference evidence="1 2" key="1">
    <citation type="submission" date="2024-08" db="EMBL/GenBank/DDBJ databases">
        <title>Genome mining of Saccharopolyspora cebuensis PGLac3 from Nigerian medicinal plant.</title>
        <authorList>
            <person name="Ezeobiora C.E."/>
            <person name="Igbokwe N.H."/>
            <person name="Amin D.H."/>
            <person name="Mendie U.E."/>
        </authorList>
    </citation>
    <scope>NUCLEOTIDE SEQUENCE [LARGE SCALE GENOMIC DNA]</scope>
    <source>
        <strain evidence="1 2">PGLac3</strain>
    </source>
</reference>
<gene>
    <name evidence="1" type="ORF">AB8O55_16885</name>
</gene>
<accession>A0ABV4CJ11</accession>
<name>A0ABV4CJ11_9PSEU</name>
<evidence type="ECO:0000313" key="2">
    <source>
        <dbReference type="Proteomes" id="UP001564626"/>
    </source>
</evidence>
<evidence type="ECO:0000313" key="1">
    <source>
        <dbReference type="EMBL" id="MEY8041087.1"/>
    </source>
</evidence>